<evidence type="ECO:0000313" key="3">
    <source>
        <dbReference type="EMBL" id="AXY78089.1"/>
    </source>
</evidence>
<gene>
    <name evidence="3" type="ORF">D3H65_30660</name>
</gene>
<evidence type="ECO:0000256" key="2">
    <source>
        <dbReference type="SAM" id="Phobius"/>
    </source>
</evidence>
<feature type="coiled-coil region" evidence="1">
    <location>
        <begin position="146"/>
        <end position="173"/>
    </location>
</feature>
<name>A0A3B7MXX8_9BACT</name>
<keyword evidence="1" id="KW-0175">Coiled coil</keyword>
<sequence length="279" mass="32521">MINVSEFFKEIEFRVKSPLISSFLIAWLVINWEVVFGVLLYSNEALVADGFKSKIDLVRQYSSVKYFFWMPLASALVYVFVFPFVRYGIQFFQAWVNKWGSSISLAISKNGSISLSKYMELRKDYSARTNILLELIEKESSFSNLNEELTKQVSIMKQEKSKTENELTSLKEKSAKKIFEGYWKLTFHDVNADIAGSIQRRVLINSNSIYLANTGEHRQLIYTIQRIGYNAMSYDIIFILKDEQNEKVFHQIFTPMANESFDLLRNHEKDGILLSLERE</sequence>
<dbReference type="OrthoDB" id="676548at2"/>
<keyword evidence="4" id="KW-1185">Reference proteome</keyword>
<dbReference type="Proteomes" id="UP000263900">
    <property type="component" value="Chromosome"/>
</dbReference>
<evidence type="ECO:0000313" key="4">
    <source>
        <dbReference type="Proteomes" id="UP000263900"/>
    </source>
</evidence>
<feature type="transmembrane region" description="Helical" evidence="2">
    <location>
        <begin position="66"/>
        <end position="85"/>
    </location>
</feature>
<evidence type="ECO:0000256" key="1">
    <source>
        <dbReference type="SAM" id="Coils"/>
    </source>
</evidence>
<dbReference type="RefSeq" id="WP_119053962.1">
    <property type="nucleotide sequence ID" value="NZ_CP032157.1"/>
</dbReference>
<proteinExistence type="predicted"/>
<reference evidence="3 4" key="1">
    <citation type="submission" date="2018-09" db="EMBL/GenBank/DDBJ databases">
        <title>Genome sequencing of strain 6GH32-13.</title>
        <authorList>
            <person name="Weon H.-Y."/>
            <person name="Heo J."/>
            <person name="Kwon S.-W."/>
        </authorList>
    </citation>
    <scope>NUCLEOTIDE SEQUENCE [LARGE SCALE GENOMIC DNA]</scope>
    <source>
        <strain evidence="3 4">5GH32-13</strain>
    </source>
</reference>
<accession>A0A3B7MXX8</accession>
<dbReference type="EMBL" id="CP032157">
    <property type="protein sequence ID" value="AXY78089.1"/>
    <property type="molecule type" value="Genomic_DNA"/>
</dbReference>
<dbReference type="AlphaFoldDB" id="A0A3B7MXX8"/>
<dbReference type="KEGG" id="pseg:D3H65_30660"/>
<keyword evidence="2" id="KW-1133">Transmembrane helix</keyword>
<feature type="transmembrane region" description="Helical" evidence="2">
    <location>
        <begin position="20"/>
        <end position="41"/>
    </location>
</feature>
<organism evidence="3 4">
    <name type="scientific">Paraflavitalea soli</name>
    <dbReference type="NCBI Taxonomy" id="2315862"/>
    <lineage>
        <taxon>Bacteria</taxon>
        <taxon>Pseudomonadati</taxon>
        <taxon>Bacteroidota</taxon>
        <taxon>Chitinophagia</taxon>
        <taxon>Chitinophagales</taxon>
        <taxon>Chitinophagaceae</taxon>
        <taxon>Paraflavitalea</taxon>
    </lineage>
</organism>
<protein>
    <submittedName>
        <fullName evidence="3">Uncharacterized protein</fullName>
    </submittedName>
</protein>
<keyword evidence="2" id="KW-0472">Membrane</keyword>
<keyword evidence="2" id="KW-0812">Transmembrane</keyword>